<evidence type="ECO:0000256" key="1">
    <source>
        <dbReference type="SAM" id="MobiDB-lite"/>
    </source>
</evidence>
<dbReference type="GO" id="GO:0016607">
    <property type="term" value="C:nuclear speck"/>
    <property type="evidence" value="ECO:0007669"/>
    <property type="project" value="TreeGrafter"/>
</dbReference>
<accession>A0A7S2WCA2</accession>
<dbReference type="InterPro" id="IPR032245">
    <property type="entry name" value="RMI2"/>
</dbReference>
<evidence type="ECO:0000313" key="2">
    <source>
        <dbReference type="EMBL" id="CAD9679631.1"/>
    </source>
</evidence>
<dbReference type="AlphaFoldDB" id="A0A7S2WCA2"/>
<feature type="region of interest" description="Disordered" evidence="1">
    <location>
        <begin position="1"/>
        <end position="22"/>
    </location>
</feature>
<dbReference type="GO" id="GO:2000042">
    <property type="term" value="P:negative regulation of double-strand break repair via homologous recombination"/>
    <property type="evidence" value="ECO:0007669"/>
    <property type="project" value="TreeGrafter"/>
</dbReference>
<proteinExistence type="predicted"/>
<name>A0A7S2WCA2_9STRA</name>
<dbReference type="PANTHER" id="PTHR33962:SF1">
    <property type="entry name" value="RECQ-MEDIATED GENOME INSTABILITY PROTEIN 2"/>
    <property type="match status" value="1"/>
</dbReference>
<feature type="compositionally biased region" description="Polar residues" evidence="1">
    <location>
        <begin position="8"/>
        <end position="18"/>
    </location>
</feature>
<dbReference type="GO" id="GO:0005829">
    <property type="term" value="C:cytosol"/>
    <property type="evidence" value="ECO:0007669"/>
    <property type="project" value="TreeGrafter"/>
</dbReference>
<protein>
    <recommendedName>
        <fullName evidence="3">OB domain-containing protein</fullName>
    </recommendedName>
</protein>
<dbReference type="PANTHER" id="PTHR33962">
    <property type="entry name" value="RECQ-MEDIATED GENOME INSTABILITY PROTEIN 2 RMI2"/>
    <property type="match status" value="1"/>
</dbReference>
<evidence type="ECO:0008006" key="3">
    <source>
        <dbReference type="Google" id="ProtNLM"/>
    </source>
</evidence>
<organism evidence="2">
    <name type="scientific">Rhizochromulina marina</name>
    <dbReference type="NCBI Taxonomy" id="1034831"/>
    <lineage>
        <taxon>Eukaryota</taxon>
        <taxon>Sar</taxon>
        <taxon>Stramenopiles</taxon>
        <taxon>Ochrophyta</taxon>
        <taxon>Dictyochophyceae</taxon>
        <taxon>Rhizochromulinales</taxon>
        <taxon>Rhizochromulina</taxon>
    </lineage>
</organism>
<dbReference type="GO" id="GO:0006281">
    <property type="term" value="P:DNA repair"/>
    <property type="evidence" value="ECO:0007669"/>
    <property type="project" value="TreeGrafter"/>
</dbReference>
<dbReference type="Pfam" id="PF16100">
    <property type="entry name" value="RMI2"/>
    <property type="match status" value="1"/>
</dbReference>
<dbReference type="EMBL" id="HBHJ01011690">
    <property type="protein sequence ID" value="CAD9679631.1"/>
    <property type="molecule type" value="Transcribed_RNA"/>
</dbReference>
<gene>
    <name evidence="2" type="ORF">RMAR1173_LOCUS7603</name>
</gene>
<reference evidence="2" key="1">
    <citation type="submission" date="2021-01" db="EMBL/GenBank/DDBJ databases">
        <authorList>
            <person name="Corre E."/>
            <person name="Pelletier E."/>
            <person name="Niang G."/>
            <person name="Scheremetjew M."/>
            <person name="Finn R."/>
            <person name="Kale V."/>
            <person name="Holt S."/>
            <person name="Cochrane G."/>
            <person name="Meng A."/>
            <person name="Brown T."/>
            <person name="Cohen L."/>
        </authorList>
    </citation>
    <scope>NUCLEOTIDE SEQUENCE</scope>
    <source>
        <strain evidence="2">CCMP1243</strain>
    </source>
</reference>
<dbReference type="InterPro" id="IPR012340">
    <property type="entry name" value="NA-bd_OB-fold"/>
</dbReference>
<dbReference type="SUPFAM" id="SSF50249">
    <property type="entry name" value="Nucleic acid-binding proteins"/>
    <property type="match status" value="1"/>
</dbReference>
<dbReference type="GO" id="GO:0043007">
    <property type="term" value="P:maintenance of rDNA"/>
    <property type="evidence" value="ECO:0007669"/>
    <property type="project" value="TreeGrafter"/>
</dbReference>
<dbReference type="Gene3D" id="2.40.50.140">
    <property type="entry name" value="Nucleic acid-binding proteins"/>
    <property type="match status" value="1"/>
</dbReference>
<sequence>MDSDGEPSGTTVSGSPQDPGQLRLPQLAIRKTWVRDLVEDFHNAIGKESLDRKGRAYTRVWLQGRVGERYLEDAHLDLDDGTGVMRVKCTKDTVDPGTLREGQYVMVIGQVMPFSSTKAPTIRAFQIIPLNDPPRHELWAAELTLSEHEAGLAS</sequence>
<dbReference type="GO" id="GO:0033045">
    <property type="term" value="P:regulation of sister chromatid segregation"/>
    <property type="evidence" value="ECO:0007669"/>
    <property type="project" value="TreeGrafter"/>
</dbReference>